<comment type="caution">
    <text evidence="3">The sequence shown here is derived from an EMBL/GenBank/DDBJ whole genome shotgun (WGS) entry which is preliminary data.</text>
</comment>
<evidence type="ECO:0000313" key="3">
    <source>
        <dbReference type="EMBL" id="KAF4344929.1"/>
    </source>
</evidence>
<feature type="compositionally biased region" description="Pro residues" evidence="1">
    <location>
        <begin position="311"/>
        <end position="321"/>
    </location>
</feature>
<feature type="region of interest" description="Disordered" evidence="1">
    <location>
        <begin position="702"/>
        <end position="722"/>
    </location>
</feature>
<feature type="compositionally biased region" description="Polar residues" evidence="1">
    <location>
        <begin position="363"/>
        <end position="380"/>
    </location>
</feature>
<feature type="region of interest" description="Disordered" evidence="1">
    <location>
        <begin position="311"/>
        <end position="404"/>
    </location>
</feature>
<feature type="compositionally biased region" description="Low complexity" evidence="1">
    <location>
        <begin position="332"/>
        <end position="342"/>
    </location>
</feature>
<reference evidence="3" key="2">
    <citation type="submission" date="2020-02" db="EMBL/GenBank/DDBJ databases">
        <title>Identification and distribution of gene clusters putatively required for synthesis of sphingolipid metabolism inhibitors in phylogenetically diverse species of the filamentous fungus Fusarium.</title>
        <authorList>
            <person name="Kim H.-S."/>
            <person name="Busman M."/>
            <person name="Brown D.W."/>
            <person name="Divon H."/>
            <person name="Uhlig S."/>
            <person name="Proctor R.H."/>
        </authorList>
    </citation>
    <scope>NUCLEOTIDE SEQUENCE</scope>
    <source>
        <strain evidence="3">NRRL 25174</strain>
    </source>
</reference>
<feature type="region of interest" description="Disordered" evidence="1">
    <location>
        <begin position="1215"/>
        <end position="1263"/>
    </location>
</feature>
<evidence type="ECO:0000256" key="2">
    <source>
        <dbReference type="SAM" id="Phobius"/>
    </source>
</evidence>
<accession>A0A9P5AUE3</accession>
<feature type="region of interest" description="Disordered" evidence="1">
    <location>
        <begin position="1724"/>
        <end position="1744"/>
    </location>
</feature>
<evidence type="ECO:0000313" key="4">
    <source>
        <dbReference type="Proteomes" id="UP000730481"/>
    </source>
</evidence>
<feature type="region of interest" description="Disordered" evidence="1">
    <location>
        <begin position="919"/>
        <end position="939"/>
    </location>
</feature>
<feature type="compositionally biased region" description="Polar residues" evidence="1">
    <location>
        <begin position="590"/>
        <end position="616"/>
    </location>
</feature>
<gene>
    <name evidence="3" type="ORF">FBEOM_1215</name>
</gene>
<proteinExistence type="predicted"/>
<feature type="compositionally biased region" description="Polar residues" evidence="1">
    <location>
        <begin position="1228"/>
        <end position="1238"/>
    </location>
</feature>
<feature type="compositionally biased region" description="Basic and acidic residues" evidence="1">
    <location>
        <begin position="572"/>
        <end position="589"/>
    </location>
</feature>
<evidence type="ECO:0000256" key="1">
    <source>
        <dbReference type="SAM" id="MobiDB-lite"/>
    </source>
</evidence>
<keyword evidence="2" id="KW-1133">Transmembrane helix</keyword>
<keyword evidence="2" id="KW-0472">Membrane</keyword>
<dbReference type="Proteomes" id="UP000730481">
    <property type="component" value="Unassembled WGS sequence"/>
</dbReference>
<feature type="compositionally biased region" description="Polar residues" evidence="1">
    <location>
        <begin position="343"/>
        <end position="352"/>
    </location>
</feature>
<name>A0A9P5AUE3_9HYPO</name>
<protein>
    <submittedName>
        <fullName evidence="3">Uncharacterized protein</fullName>
    </submittedName>
</protein>
<keyword evidence="4" id="KW-1185">Reference proteome</keyword>
<feature type="transmembrane region" description="Helical" evidence="2">
    <location>
        <begin position="188"/>
        <end position="208"/>
    </location>
</feature>
<feature type="transmembrane region" description="Helical" evidence="2">
    <location>
        <begin position="40"/>
        <end position="58"/>
    </location>
</feature>
<dbReference type="EMBL" id="PVQB02000037">
    <property type="protein sequence ID" value="KAF4344929.1"/>
    <property type="molecule type" value="Genomic_DNA"/>
</dbReference>
<organism evidence="3 4">
    <name type="scientific">Fusarium beomiforme</name>
    <dbReference type="NCBI Taxonomy" id="44412"/>
    <lineage>
        <taxon>Eukaryota</taxon>
        <taxon>Fungi</taxon>
        <taxon>Dikarya</taxon>
        <taxon>Ascomycota</taxon>
        <taxon>Pezizomycotina</taxon>
        <taxon>Sordariomycetes</taxon>
        <taxon>Hypocreomycetidae</taxon>
        <taxon>Hypocreales</taxon>
        <taxon>Nectriaceae</taxon>
        <taxon>Fusarium</taxon>
        <taxon>Fusarium burgessii species complex</taxon>
    </lineage>
</organism>
<feature type="compositionally biased region" description="Acidic residues" evidence="1">
    <location>
        <begin position="930"/>
        <end position="939"/>
    </location>
</feature>
<feature type="transmembrane region" description="Helical" evidence="2">
    <location>
        <begin position="143"/>
        <end position="168"/>
    </location>
</feature>
<dbReference type="OrthoDB" id="5370537at2759"/>
<feature type="region of interest" description="Disordered" evidence="1">
    <location>
        <begin position="1887"/>
        <end position="1932"/>
    </location>
</feature>
<keyword evidence="2" id="KW-0812">Transmembrane</keyword>
<feature type="transmembrane region" description="Helical" evidence="2">
    <location>
        <begin position="6"/>
        <end position="28"/>
    </location>
</feature>
<reference evidence="3" key="1">
    <citation type="journal article" date="2017" name="Mycologia">
        <title>Fusarium algeriense, sp. nov., a novel toxigenic crown rot pathogen of durum wheat from Algeria is nested in the Fusarium burgessii species complex.</title>
        <authorList>
            <person name="Laraba I."/>
            <person name="Keddad A."/>
            <person name="Boureghda H."/>
            <person name="Abdallah N."/>
            <person name="Vaughan M.M."/>
            <person name="Proctor R.H."/>
            <person name="Busman M."/>
            <person name="O'Donnell K."/>
        </authorList>
    </citation>
    <scope>NUCLEOTIDE SEQUENCE</scope>
    <source>
        <strain evidence="3">NRRL 25174</strain>
    </source>
</reference>
<feature type="region of interest" description="Disordered" evidence="1">
    <location>
        <begin position="572"/>
        <end position="647"/>
    </location>
</feature>
<sequence length="1967" mass="215464">MTNNHRQALIAAFTFGLVAHAGIAGAFLLNKRTSKIIRNAPRLALIAFLISSALWAQIDFFAFLLNINSMPGCQIMVTFASTFDQFARVSIQQSLLWIFSTHSLASLTEIGVTQGFIVLRLILGGVFVGIQRPQLNAVCLTQTSILPVGITVSVVDNAFVAFLLIRVISRGVYSENQRGAITPRQSRAVALVVLGLIIWTGTSAPLMLSIHPMSIVVRTTVPSVESTDVDDHDTSRDMNTRQMTSAEIHHSRSYNEFARTSTADFTGASKPSPLYAETKRELPLITMPAAGQANVGMGGVPVIGQLFPLPRIQPSPAPTRPSSPQHILHQASLSTSSSGSSSNVRTSAPSQESWRETAKLGETQHSSLSSEPTTAATTAFLSPGTEEVRRRSPRQLPSPALSIFPRPTLIPSQVRTPTKAGGEAVVNFSLPVDARVPRPYQSIRNQPPKSAPLVAIPRSNANEIMNKREDSARTLSVVHRPRPIPRKSNIDRALFPAEGSPNLQHHKRSLSCGSMRFKQTLDTPVDINYDLSRLNAFANVLHANIPTPSESDRITRRRSRSMVELPILPADLELRPNRNDGKPQIDKSDTLTALSRTPGSPTLGETSPQFPNTQATIPHPHEEPASTTSSSWRDPLAKGYGRRSSPILPVEDLGALTPSTIPDEDFALDADIRSPATQIHVQRALTVTVTAKHQQRSALGVAETLSASTDKSPQGPLPLTVRKPSAEANVGSESELRQAEDLQVSAKQHFWPSQVGETRPATFSDRGYSTKPRRSLPPAPLVFHWTDSFYAEPSPVESNFSQDVAGIDQNRTRFDSPGSSYEIAENDRMALLTNLELELNEQEHQWQTIRHTMLVRDSLSTVGTSPSRDSRYGFGSARLSKLAQQRGQLDADYDILALFPQADLKSRTKLAASSTFPRFTTSLATPTPPDTDEESEYDDDHENLIGQAQVSAAKAAMVLWRPIASMQAVTSTSTTPTLWAPASKHPREFATVELPGLSLRGPVRKGLNPLVIESSRLWEKPDVKTEVLNHGLWQSASQAKAQVVEVKVQQSKPPRNPPRRIKRVTMLPDILESPKPLPDRRGILGIFQFPWGDRSDSATITPMLMSGMTYQPVVDGIMPMQNSGSVFDMEDYEQDDGEYYDSSETYDSDDEDCFELAQPVSPPTDTYFQGAPHEKISTTHEDEVKPRSIAEDSELLKHCETSEDAYAKDKGVQVQVQMHGSSDDKANNRTSPRTQTQARYDEDRGANSESESESPQAGDYSAKAGAVIGVLPTSTTPMAMTLTDMDLREHTSDKNRIRARQQPQFGGRVASISMPVPQMARCLLMGMDQNGQDWAGAPITDDDNTHGTSKSILDPCIDRESKSHGAPSAGYPQQRQQATLLFRFLEDSISKPADLKLDCDSPNPLPLNPLVIYKSETPTHRRQILVINLLYPPSIPTQSFPKHKKNYPRISMALWTPSTPVSRPIKGLPQPDDSIWNTYIPSGEAARLLPAKADMPSIKSNSLWTATVKKASLNNFGLWGTKQPLPGMWTQSTVNTKISYGLPQPDAETWATYLIVEDDAIRLKPRAAEPATVNSTSLWTPAKTVISEIVSENGLWSGSSSVPSVSGSEPSTPSENSAVNFGLWEPFSATASVVDEEPTGLFSLSHRRTDFRTTKLAPAAQGMERSPRRALEAFPDFGFAHLWNMAPLWDSKANAAAVKLQREIDSLVLDGLFSLNHRRNNFRTTSESPAALETRPKQRISQQSLPKLNSDSLWSVRAPSRDSSEINWLALSTVRPRIASVISLTDSESVVSDVPALTRASSIKSEKSRPAATPAEWLAALDEAIRLGSGKTMAIDTEDPCAPDSDNYQLWSKPDTGLGEPVIASDELWKPSTARFLELTPTLSEFDKQHIASGTSQRGRTQKSRPPMPLYPGSSSSAFLPGASETPRDFSAQGLWVRAQSPAPGSKDDGSWIDMSLRKGLSFVQLW</sequence>